<evidence type="ECO:0000313" key="6">
    <source>
        <dbReference type="EMBL" id="MBC2595467.1"/>
    </source>
</evidence>
<proteinExistence type="predicted"/>
<dbReference type="AlphaFoldDB" id="A0A842HIY1"/>
<evidence type="ECO:0000313" key="7">
    <source>
        <dbReference type="Proteomes" id="UP000546464"/>
    </source>
</evidence>
<dbReference type="Proteomes" id="UP000546464">
    <property type="component" value="Unassembled WGS sequence"/>
</dbReference>
<evidence type="ECO:0000256" key="5">
    <source>
        <dbReference type="ARBA" id="ARBA00023136"/>
    </source>
</evidence>
<evidence type="ECO:0000256" key="1">
    <source>
        <dbReference type="ARBA" id="ARBA00004308"/>
    </source>
</evidence>
<protein>
    <submittedName>
        <fullName evidence="6">ABC transporter substrate-binding protein</fullName>
    </submittedName>
</protein>
<dbReference type="SUPFAM" id="SSF53850">
    <property type="entry name" value="Periplasmic binding protein-like II"/>
    <property type="match status" value="1"/>
</dbReference>
<keyword evidence="2" id="KW-0813">Transport</keyword>
<comment type="caution">
    <text evidence="6">The sequence shown here is derived from an EMBL/GenBank/DDBJ whole genome shotgun (WGS) entry which is preliminary data.</text>
</comment>
<dbReference type="GO" id="GO:0012505">
    <property type="term" value="C:endomembrane system"/>
    <property type="evidence" value="ECO:0007669"/>
    <property type="project" value="UniProtKB-SubCell"/>
</dbReference>
<evidence type="ECO:0000256" key="4">
    <source>
        <dbReference type="ARBA" id="ARBA00022519"/>
    </source>
</evidence>
<dbReference type="CDD" id="cd13553">
    <property type="entry name" value="PBP2_NrtA_CpmA_like"/>
    <property type="match status" value="1"/>
</dbReference>
<keyword evidence="3" id="KW-1003">Cell membrane</keyword>
<comment type="subcellular location">
    <subcellularLocation>
        <location evidence="1">Endomembrane system</location>
    </subcellularLocation>
</comment>
<dbReference type="Pfam" id="PF13379">
    <property type="entry name" value="NMT1_2"/>
    <property type="match status" value="1"/>
</dbReference>
<evidence type="ECO:0000256" key="2">
    <source>
        <dbReference type="ARBA" id="ARBA00022448"/>
    </source>
</evidence>
<dbReference type="InterPro" id="IPR044527">
    <property type="entry name" value="NrtA/CpmA_ABC-bd_dom"/>
</dbReference>
<dbReference type="PANTHER" id="PTHR30024">
    <property type="entry name" value="ALIPHATIC SULFONATES-BINDING PROTEIN-RELATED"/>
    <property type="match status" value="1"/>
</dbReference>
<evidence type="ECO:0000256" key="3">
    <source>
        <dbReference type="ARBA" id="ARBA00022475"/>
    </source>
</evidence>
<name>A0A842HIY1_9BACT</name>
<accession>A0A842HIY1</accession>
<keyword evidence="4" id="KW-0997">Cell inner membrane</keyword>
<dbReference type="EMBL" id="JACHVB010000042">
    <property type="protein sequence ID" value="MBC2595467.1"/>
    <property type="molecule type" value="Genomic_DNA"/>
</dbReference>
<dbReference type="RefSeq" id="WP_185676422.1">
    <property type="nucleotide sequence ID" value="NZ_JACHVB010000042.1"/>
</dbReference>
<keyword evidence="5" id="KW-0472">Membrane</keyword>
<sequence length="334" mass="36540">MAQRISDILRIGIIRLCDVAPYLMAAELDLYRQAGLRVELAFELGWASIKHKIAYGELDAAQALAPLPLSIAAGFGVAPTPCRALTVTSRLGNALTLSRGIQERGVRTAEDFRRDARSPTRTRHYTLGIVSLDSSHHFLLRQWLRQTGLDPDHDVKIVVVPPGQALRNLRAQTLDGYCVGEPWNSLAVREGLGWCPALSHDLVPGHPEKVLLACESQLAARPEQFAALTQVLTQACMFCANPENIPQIARTLRRKSILGPAATGVEKTLRGEFDRGNGQGLQMEPVIDFGCEGRFTPDASDLDWIQRGATDAGWLALGEHELKSLAERVYAPLG</sequence>
<reference evidence="6 7" key="1">
    <citation type="submission" date="2020-07" db="EMBL/GenBank/DDBJ databases">
        <authorList>
            <person name="Feng X."/>
        </authorList>
    </citation>
    <scope>NUCLEOTIDE SEQUENCE [LARGE SCALE GENOMIC DNA]</scope>
    <source>
        <strain evidence="6 7">JCM31066</strain>
    </source>
</reference>
<keyword evidence="7" id="KW-1185">Reference proteome</keyword>
<dbReference type="PANTHER" id="PTHR30024:SF43">
    <property type="entry name" value="BLL4572 PROTEIN"/>
    <property type="match status" value="1"/>
</dbReference>
<dbReference type="Gene3D" id="3.40.190.10">
    <property type="entry name" value="Periplasmic binding protein-like II"/>
    <property type="match status" value="2"/>
</dbReference>
<organism evidence="6 7">
    <name type="scientific">Ruficoccus amylovorans</name>
    <dbReference type="NCBI Taxonomy" id="1804625"/>
    <lineage>
        <taxon>Bacteria</taxon>
        <taxon>Pseudomonadati</taxon>
        <taxon>Verrucomicrobiota</taxon>
        <taxon>Opitutia</taxon>
        <taxon>Puniceicoccales</taxon>
        <taxon>Cerasicoccaceae</taxon>
        <taxon>Ruficoccus</taxon>
    </lineage>
</organism>
<gene>
    <name evidence="6" type="ORF">H5P28_14465</name>
</gene>